<sequence length="396" mass="43870">MNTAHNHLSYYLSSIQTKFEILLTNINFFMKTNILKICVLGALLSIGACKDDPKPDPAPPSTTAVMIGNTGLTPQGSGTLTSYNPELQVPNNNAFQKANTYTMGPGLNSMLVDGDKTFLVMSGNAEIVVVNTSNYKVIKRFTGFGTPRHIVKASSNKYYVTDWQDEGVHVLYYNQTSPSKFIYTGLGPERMIIKDDLLFVANSGGPGTIADSTVSIINTKVDTITTELQVAFKPNSMQLDSRDQLWVLCAGFQDVIDPFASLPGELMSFDLSRDSLEYYPDSIVHVDTLSLVLSDNQLRPHDLVINKEGKKLYFIDNENGDDGNIMVHDVKMPMLTQAPYIQGFFYSLGYDMVQEELYGGSPGNYLLNGEVHRYRENGNQIDFFTAGIIPSCFGFK</sequence>
<dbReference type="Gene3D" id="2.130.10.10">
    <property type="entry name" value="YVTN repeat-like/Quinoprotein amine dehydrogenase"/>
    <property type="match status" value="1"/>
</dbReference>
<accession>G8R0G5</accession>
<dbReference type="PANTHER" id="PTHR47197">
    <property type="entry name" value="PROTEIN NIRF"/>
    <property type="match status" value="1"/>
</dbReference>
<evidence type="ECO:0000313" key="1">
    <source>
        <dbReference type="EMBL" id="AEV31625.1"/>
    </source>
</evidence>
<keyword evidence="2" id="KW-1185">Reference proteome</keyword>
<dbReference type="PANTHER" id="PTHR47197:SF3">
    <property type="entry name" value="DIHYDRO-HEME D1 DEHYDROGENASE"/>
    <property type="match status" value="1"/>
</dbReference>
<dbReference type="HOGENOM" id="CLU_696065_0_0_10"/>
<dbReference type="SUPFAM" id="SSF63825">
    <property type="entry name" value="YWTD domain"/>
    <property type="match status" value="1"/>
</dbReference>
<dbReference type="STRING" id="926562.Oweho_0610"/>
<gene>
    <name evidence="1" type="ordered locus">Oweho_0610</name>
</gene>
<dbReference type="EMBL" id="CP003156">
    <property type="protein sequence ID" value="AEV31625.1"/>
    <property type="molecule type" value="Genomic_DNA"/>
</dbReference>
<evidence type="ECO:0000313" key="2">
    <source>
        <dbReference type="Proteomes" id="UP000005631"/>
    </source>
</evidence>
<dbReference type="AlphaFoldDB" id="G8R0G5"/>
<reference evidence="1 2" key="1">
    <citation type="journal article" date="2012" name="Stand. Genomic Sci.">
        <title>Genome sequence of the orange-pigmented seawater bacterium Owenweeksia hongkongensis type strain (UST20020801(T)).</title>
        <authorList>
            <person name="Riedel T."/>
            <person name="Held B."/>
            <person name="Nolan M."/>
            <person name="Lucas S."/>
            <person name="Lapidus A."/>
            <person name="Tice H."/>
            <person name="Del Rio T.G."/>
            <person name="Cheng J.F."/>
            <person name="Han C."/>
            <person name="Tapia R."/>
            <person name="Goodwin L.A."/>
            <person name="Pitluck S."/>
            <person name="Liolios K."/>
            <person name="Mavromatis K."/>
            <person name="Pagani I."/>
            <person name="Ivanova N."/>
            <person name="Mikhailova N."/>
            <person name="Pati A."/>
            <person name="Chen A."/>
            <person name="Palaniappan K."/>
            <person name="Rohde M."/>
            <person name="Tindall B.J."/>
            <person name="Detter J.C."/>
            <person name="Goker M."/>
            <person name="Woyke T."/>
            <person name="Bristow J."/>
            <person name="Eisen J.A."/>
            <person name="Markowitz V."/>
            <person name="Hugenholtz P."/>
            <person name="Klenk H.P."/>
            <person name="Kyrpides N.C."/>
        </authorList>
    </citation>
    <scope>NUCLEOTIDE SEQUENCE</scope>
    <source>
        <strain evidence="2">DSM 17368 / JCM 12287 / NRRL B-23963</strain>
    </source>
</reference>
<evidence type="ECO:0008006" key="3">
    <source>
        <dbReference type="Google" id="ProtNLM"/>
    </source>
</evidence>
<dbReference type="eggNOG" id="COG3391">
    <property type="taxonomic scope" value="Bacteria"/>
</dbReference>
<dbReference type="KEGG" id="oho:Oweho_0610"/>
<organism evidence="1 2">
    <name type="scientific">Owenweeksia hongkongensis (strain DSM 17368 / CIP 108786 / JCM 12287 / NRRL B-23963 / UST20020801)</name>
    <dbReference type="NCBI Taxonomy" id="926562"/>
    <lineage>
        <taxon>Bacteria</taxon>
        <taxon>Pseudomonadati</taxon>
        <taxon>Bacteroidota</taxon>
        <taxon>Flavobacteriia</taxon>
        <taxon>Flavobacteriales</taxon>
        <taxon>Owenweeksiaceae</taxon>
        <taxon>Owenweeksia</taxon>
    </lineage>
</organism>
<proteinExistence type="predicted"/>
<dbReference type="InterPro" id="IPR015943">
    <property type="entry name" value="WD40/YVTN_repeat-like_dom_sf"/>
</dbReference>
<dbReference type="Proteomes" id="UP000005631">
    <property type="component" value="Chromosome"/>
</dbReference>
<name>G8R0G5_OWEHD</name>
<dbReference type="InterPro" id="IPR051200">
    <property type="entry name" value="Host-pathogen_enzymatic-act"/>
</dbReference>
<protein>
    <recommendedName>
        <fullName evidence="3">YVTN family beta-propeller repeat protein</fullName>
    </recommendedName>
</protein>